<evidence type="ECO:0000256" key="2">
    <source>
        <dbReference type="SAM" id="Phobius"/>
    </source>
</evidence>
<keyword evidence="1" id="KW-0175">Coiled coil</keyword>
<evidence type="ECO:0000256" key="1">
    <source>
        <dbReference type="SAM" id="Coils"/>
    </source>
</evidence>
<keyword evidence="2" id="KW-1133">Transmembrane helix</keyword>
<proteinExistence type="predicted"/>
<protein>
    <submittedName>
        <fullName evidence="3">Uncharacterized protein</fullName>
    </submittedName>
</protein>
<reference evidence="3 4" key="1">
    <citation type="submission" date="2018-06" db="EMBL/GenBank/DDBJ databases">
        <authorList>
            <consortium name="Pathogen Informatics"/>
            <person name="Doyle S."/>
        </authorList>
    </citation>
    <scope>NUCLEOTIDE SEQUENCE [LARGE SCALE GENOMIC DNA]</scope>
    <source>
        <strain evidence="3 4">NCTC13316</strain>
    </source>
</reference>
<keyword evidence="4" id="KW-1185">Reference proteome</keyword>
<dbReference type="AlphaFoldDB" id="A0A378JIM9"/>
<evidence type="ECO:0000313" key="4">
    <source>
        <dbReference type="Proteomes" id="UP000254794"/>
    </source>
</evidence>
<feature type="transmembrane region" description="Helical" evidence="2">
    <location>
        <begin position="176"/>
        <end position="199"/>
    </location>
</feature>
<name>A0A378JIM9_9GAMM</name>
<keyword evidence="2" id="KW-0812">Transmembrane</keyword>
<dbReference type="EMBL" id="UGOD01000001">
    <property type="protein sequence ID" value="STX50090.1"/>
    <property type="molecule type" value="Genomic_DNA"/>
</dbReference>
<dbReference type="RefSeq" id="WP_115329596.1">
    <property type="nucleotide sequence ID" value="NZ_CAAAHP010000003.1"/>
</dbReference>
<organism evidence="3 4">
    <name type="scientific">Legionella busanensis</name>
    <dbReference type="NCBI Taxonomy" id="190655"/>
    <lineage>
        <taxon>Bacteria</taxon>
        <taxon>Pseudomonadati</taxon>
        <taxon>Pseudomonadota</taxon>
        <taxon>Gammaproteobacteria</taxon>
        <taxon>Legionellales</taxon>
        <taxon>Legionellaceae</taxon>
        <taxon>Legionella</taxon>
    </lineage>
</organism>
<dbReference type="OrthoDB" id="5645074at2"/>
<gene>
    <name evidence="3" type="ORF">NCTC13316_00155</name>
</gene>
<feature type="coiled-coil region" evidence="1">
    <location>
        <begin position="48"/>
        <end position="75"/>
    </location>
</feature>
<sequence length="245" mass="28403">METLHDSDITKLKELLRHLGEFIAYFEIAESKMMAWQQDLETQAQMQKKKINYQLQHLQQELESLQEILAQAGIEKLRVNLEKILKDSESHLGLLEKISQKILANSDLKQQEANNRMILRLEQIEEHTLQALEQINNKLAANDIDHFRRVSSENCLHVEKVATLTMRKVANLLKAFQWRSIALALATTFIIAFAINLYVSNETPWESHQQALSERQAGQVLIKAWPHLSHLEKDKILASYMQQKS</sequence>
<keyword evidence="2" id="KW-0472">Membrane</keyword>
<evidence type="ECO:0000313" key="3">
    <source>
        <dbReference type="EMBL" id="STX50090.1"/>
    </source>
</evidence>
<dbReference type="Proteomes" id="UP000254794">
    <property type="component" value="Unassembled WGS sequence"/>
</dbReference>
<accession>A0A378JIM9</accession>